<protein>
    <submittedName>
        <fullName evidence="1">Uncharacterized protein</fullName>
    </submittedName>
</protein>
<dbReference type="Proteomes" id="UP000714275">
    <property type="component" value="Unassembled WGS sequence"/>
</dbReference>
<organism evidence="1 2">
    <name type="scientific">Suillus placidus</name>
    <dbReference type="NCBI Taxonomy" id="48579"/>
    <lineage>
        <taxon>Eukaryota</taxon>
        <taxon>Fungi</taxon>
        <taxon>Dikarya</taxon>
        <taxon>Basidiomycota</taxon>
        <taxon>Agaricomycotina</taxon>
        <taxon>Agaricomycetes</taxon>
        <taxon>Agaricomycetidae</taxon>
        <taxon>Boletales</taxon>
        <taxon>Suillineae</taxon>
        <taxon>Suillaceae</taxon>
        <taxon>Suillus</taxon>
    </lineage>
</organism>
<dbReference type="EMBL" id="JABBWD010000001">
    <property type="protein sequence ID" value="KAG1784067.1"/>
    <property type="molecule type" value="Genomic_DNA"/>
</dbReference>
<sequence length="207" mass="22817">MAIRRSNTAPQALEYQVRPGLARAKSTVDGFIPRLDQTASSQYRLSGSVAAAASPLASPRDREDPFSLTGFFPASYLSSPGREGEHWEWLRHEPTFERADQSEDVDGSLHGTPGPVVFARGAVDEIEETIKGEDKMGVLSVLSKSDLTNQLFMSTIFLTQDGEDEAVDHESLYLALGKLRQDERSGQPVGSTWWPVRWALHAMSNIV</sequence>
<gene>
    <name evidence="1" type="ORF">EV702DRAFT_957185</name>
</gene>
<accession>A0A9P7D9K9</accession>
<dbReference type="OrthoDB" id="3205299at2759"/>
<comment type="caution">
    <text evidence="1">The sequence shown here is derived from an EMBL/GenBank/DDBJ whole genome shotgun (WGS) entry which is preliminary data.</text>
</comment>
<proteinExistence type="predicted"/>
<keyword evidence="2" id="KW-1185">Reference proteome</keyword>
<evidence type="ECO:0000313" key="1">
    <source>
        <dbReference type="EMBL" id="KAG1784067.1"/>
    </source>
</evidence>
<dbReference type="AlphaFoldDB" id="A0A9P7D9K9"/>
<evidence type="ECO:0000313" key="2">
    <source>
        <dbReference type="Proteomes" id="UP000714275"/>
    </source>
</evidence>
<reference evidence="1" key="1">
    <citation type="journal article" date="2020" name="New Phytol.">
        <title>Comparative genomics reveals dynamic genome evolution in host specialist ectomycorrhizal fungi.</title>
        <authorList>
            <person name="Lofgren L.A."/>
            <person name="Nguyen N.H."/>
            <person name="Vilgalys R."/>
            <person name="Ruytinx J."/>
            <person name="Liao H.L."/>
            <person name="Branco S."/>
            <person name="Kuo A."/>
            <person name="LaButti K."/>
            <person name="Lipzen A."/>
            <person name="Andreopoulos W."/>
            <person name="Pangilinan J."/>
            <person name="Riley R."/>
            <person name="Hundley H."/>
            <person name="Na H."/>
            <person name="Barry K."/>
            <person name="Grigoriev I.V."/>
            <person name="Stajich J.E."/>
            <person name="Kennedy P.G."/>
        </authorList>
    </citation>
    <scope>NUCLEOTIDE SEQUENCE</scope>
    <source>
        <strain evidence="1">DOB743</strain>
    </source>
</reference>
<name>A0A9P7D9K9_9AGAM</name>